<keyword evidence="5" id="KW-1185">Reference proteome</keyword>
<reference evidence="4 5" key="1">
    <citation type="journal article" date="2014" name="Nat. Commun.">
        <title>Klebsormidium flaccidum genome reveals primary factors for plant terrestrial adaptation.</title>
        <authorList>
            <person name="Hori K."/>
            <person name="Maruyama F."/>
            <person name="Fujisawa T."/>
            <person name="Togashi T."/>
            <person name="Yamamoto N."/>
            <person name="Seo M."/>
            <person name="Sato S."/>
            <person name="Yamada T."/>
            <person name="Mori H."/>
            <person name="Tajima N."/>
            <person name="Moriyama T."/>
            <person name="Ikeuchi M."/>
            <person name="Watanabe M."/>
            <person name="Wada H."/>
            <person name="Kobayashi K."/>
            <person name="Saito M."/>
            <person name="Masuda T."/>
            <person name="Sasaki-Sekimoto Y."/>
            <person name="Mashiguchi K."/>
            <person name="Awai K."/>
            <person name="Shimojima M."/>
            <person name="Masuda S."/>
            <person name="Iwai M."/>
            <person name="Nobusawa T."/>
            <person name="Narise T."/>
            <person name="Kondo S."/>
            <person name="Saito H."/>
            <person name="Sato R."/>
            <person name="Murakawa M."/>
            <person name="Ihara Y."/>
            <person name="Oshima-Yamada Y."/>
            <person name="Ohtaka K."/>
            <person name="Satoh M."/>
            <person name="Sonobe K."/>
            <person name="Ishii M."/>
            <person name="Ohtani R."/>
            <person name="Kanamori-Sato M."/>
            <person name="Honoki R."/>
            <person name="Miyazaki D."/>
            <person name="Mochizuki H."/>
            <person name="Umetsu J."/>
            <person name="Higashi K."/>
            <person name="Shibata D."/>
            <person name="Kamiya Y."/>
            <person name="Sato N."/>
            <person name="Nakamura Y."/>
            <person name="Tabata S."/>
            <person name="Ida S."/>
            <person name="Kurokawa K."/>
            <person name="Ohta H."/>
        </authorList>
    </citation>
    <scope>NUCLEOTIDE SEQUENCE [LARGE SCALE GENOMIC DNA]</scope>
    <source>
        <strain evidence="4 5">NIES-2285</strain>
    </source>
</reference>
<feature type="chain" id="PRO_5012349832" evidence="3">
    <location>
        <begin position="21"/>
        <end position="476"/>
    </location>
</feature>
<keyword evidence="3" id="KW-0732">Signal</keyword>
<evidence type="ECO:0000256" key="1">
    <source>
        <dbReference type="SAM" id="MobiDB-lite"/>
    </source>
</evidence>
<evidence type="ECO:0000256" key="2">
    <source>
        <dbReference type="SAM" id="Phobius"/>
    </source>
</evidence>
<protein>
    <submittedName>
        <fullName evidence="4">Uncharacterized protein</fullName>
    </submittedName>
</protein>
<organism evidence="4 5">
    <name type="scientific">Klebsormidium nitens</name>
    <name type="common">Green alga</name>
    <name type="synonym">Ulothrix nitens</name>
    <dbReference type="NCBI Taxonomy" id="105231"/>
    <lineage>
        <taxon>Eukaryota</taxon>
        <taxon>Viridiplantae</taxon>
        <taxon>Streptophyta</taxon>
        <taxon>Klebsormidiophyceae</taxon>
        <taxon>Klebsormidiales</taxon>
        <taxon>Klebsormidiaceae</taxon>
        <taxon>Klebsormidium</taxon>
    </lineage>
</organism>
<feature type="transmembrane region" description="Helical" evidence="2">
    <location>
        <begin position="404"/>
        <end position="424"/>
    </location>
</feature>
<dbReference type="Proteomes" id="UP000054558">
    <property type="component" value="Unassembled WGS sequence"/>
</dbReference>
<feature type="signal peptide" evidence="3">
    <location>
        <begin position="1"/>
        <end position="20"/>
    </location>
</feature>
<dbReference type="EMBL" id="DF237027">
    <property type="protein sequence ID" value="GAQ81342.1"/>
    <property type="molecule type" value="Genomic_DNA"/>
</dbReference>
<keyword evidence="2" id="KW-0812">Transmembrane</keyword>
<evidence type="ECO:0000313" key="4">
    <source>
        <dbReference type="EMBL" id="GAQ81342.1"/>
    </source>
</evidence>
<gene>
    <name evidence="4" type="ORF">KFL_000780040</name>
</gene>
<evidence type="ECO:0000256" key="3">
    <source>
        <dbReference type="SAM" id="SignalP"/>
    </source>
</evidence>
<sequence length="476" mass="51563">MKALFLCSLISFLFVGALLALSYLLPTKIHVAESPDKGAVYVATLAIATLLPACFGVHVCVALLVAANVSISCNLRALAETLNLLTSALDRFQNPVLWVRTHPWRSGLCLLFLGSYFSFSQLLTASNGRYLETTPVQNATVTGLGGASSFGGCTGRSCILTSDKNFPIMVEQIGNVTAATYAHEINGAWHYAVFPDPSEINQEAGKTKFQRLHQVHAARYTFQCDKSLAPTAQFNAAATLFNDTKLISARSSVTLTSQGVLQLYLGLEFQGIEGYSVYWCLFNASKEIVDVVWQSTAGALSVVNVTNPAPYNGTWVPEVTKPLTSLSLVFSNTLAWWFASRFYALTSQEAKDFAVERVAHAFIQTVLLRGAQTTDDTYVNQSDVLTDTWWVVDQIRARAWFRTFLAAAAAFGAAACFFLAILWACSGGGVRYTGEWRPLQSEGLDAGAEVAPKTRGIPSGGEVELDAAARRQRGGV</sequence>
<dbReference type="AlphaFoldDB" id="A0A1Y1HU30"/>
<evidence type="ECO:0000313" key="5">
    <source>
        <dbReference type="Proteomes" id="UP000054558"/>
    </source>
</evidence>
<keyword evidence="2" id="KW-1133">Transmembrane helix</keyword>
<proteinExistence type="predicted"/>
<feature type="region of interest" description="Disordered" evidence="1">
    <location>
        <begin position="447"/>
        <end position="476"/>
    </location>
</feature>
<accession>A0A1Y1HU30</accession>
<feature type="transmembrane region" description="Helical" evidence="2">
    <location>
        <begin position="38"/>
        <end position="66"/>
    </location>
</feature>
<keyword evidence="2" id="KW-0472">Membrane</keyword>
<name>A0A1Y1HU30_KLENI</name>